<evidence type="ECO:0000313" key="2">
    <source>
        <dbReference type="EMBL" id="DBA35305.1"/>
    </source>
</evidence>
<sequence>MIADQVGADYLGQRLAMCGRTVISHACPACGGMYLQAEALKEGDRTIGMVVRCSMPGCRAIVDTEYSDEYKAEIEAEEARIEALRRDAAKVEKDSWLRRREYA</sequence>
<gene>
    <name evidence="2" type="ORF">vir215_00003</name>
</gene>
<evidence type="ECO:0000313" key="3">
    <source>
        <dbReference type="Proteomes" id="UP001302265"/>
    </source>
</evidence>
<dbReference type="Proteomes" id="UP001302265">
    <property type="component" value="Segment"/>
</dbReference>
<dbReference type="RefSeq" id="YP_011108858.1">
    <property type="nucleotide sequence ID" value="NC_092586.1"/>
</dbReference>
<protein>
    <submittedName>
        <fullName evidence="2">Uncharacterized protein</fullName>
    </submittedName>
</protein>
<reference evidence="2 3" key="1">
    <citation type="journal article" date="2023" name="Nat. Microbiol.">
        <title>A compendium of viruses from methanogenic archaea reveals their diversity and adaptations to the gut environment.</title>
        <authorList>
            <person name="Medvedeva S."/>
            <person name="Borrel G."/>
            <person name="Krupovic M."/>
            <person name="Gribaldo S."/>
        </authorList>
    </citation>
    <scope>NUCLEOTIDE SEQUENCE [LARGE SCALE GENOMIC DNA]</scope>
</reference>
<keyword evidence="3" id="KW-1185">Reference proteome</keyword>
<evidence type="ECO:0000256" key="1">
    <source>
        <dbReference type="SAM" id="Coils"/>
    </source>
</evidence>
<accession>A0AA87CI47</accession>
<feature type="coiled-coil region" evidence="1">
    <location>
        <begin position="67"/>
        <end position="94"/>
    </location>
</feature>
<dbReference type="EMBL" id="BK063676">
    <property type="protein sequence ID" value="DBA35305.1"/>
    <property type="molecule type" value="Genomic_DNA"/>
</dbReference>
<name>A0AA87CI47_9CAUD</name>
<keyword evidence="1" id="KW-0175">Coiled coil</keyword>
<dbReference type="GeneID" id="98835820"/>
<proteinExistence type="predicted"/>
<organism evidence="2 3">
    <name type="scientific">Caudoviricetes sp. vir215</name>
    <dbReference type="NCBI Taxonomy" id="3068354"/>
    <lineage>
        <taxon>Viruses</taxon>
        <taxon>Duplodnaviria</taxon>
        <taxon>Heunggongvirae</taxon>
        <taxon>Uroviricota</taxon>
        <taxon>Caudoviricetes</taxon>
    </lineage>
</organism>